<evidence type="ECO:0000313" key="10">
    <source>
        <dbReference type="Proteomes" id="UP000307943"/>
    </source>
</evidence>
<dbReference type="SMART" id="SM00345">
    <property type="entry name" value="HTH_GNTR"/>
    <property type="match status" value="1"/>
</dbReference>
<protein>
    <submittedName>
        <fullName evidence="9">PLP-dependent aminotransferase family protein</fullName>
    </submittedName>
</protein>
<evidence type="ECO:0000256" key="1">
    <source>
        <dbReference type="ARBA" id="ARBA00001933"/>
    </source>
</evidence>
<keyword evidence="10" id="KW-1185">Reference proteome</keyword>
<dbReference type="PANTHER" id="PTHR46577:SF1">
    <property type="entry name" value="HTH-TYPE TRANSCRIPTIONAL REGULATORY PROTEIN GABR"/>
    <property type="match status" value="1"/>
</dbReference>
<dbReference type="InterPro" id="IPR015421">
    <property type="entry name" value="PyrdxlP-dep_Trfase_major"/>
</dbReference>
<organism evidence="9 10">
    <name type="scientific">Paenibacillus hemerocallicola</name>
    <dbReference type="NCBI Taxonomy" id="1172614"/>
    <lineage>
        <taxon>Bacteria</taxon>
        <taxon>Bacillati</taxon>
        <taxon>Bacillota</taxon>
        <taxon>Bacilli</taxon>
        <taxon>Bacillales</taxon>
        <taxon>Paenibacillaceae</taxon>
        <taxon>Paenibacillus</taxon>
    </lineage>
</organism>
<evidence type="ECO:0000256" key="7">
    <source>
        <dbReference type="ARBA" id="ARBA00023163"/>
    </source>
</evidence>
<dbReference type="InterPro" id="IPR036388">
    <property type="entry name" value="WH-like_DNA-bd_sf"/>
</dbReference>
<dbReference type="GO" id="GO:0008483">
    <property type="term" value="F:transaminase activity"/>
    <property type="evidence" value="ECO:0007669"/>
    <property type="project" value="UniProtKB-KW"/>
</dbReference>
<dbReference type="Gene3D" id="1.10.10.10">
    <property type="entry name" value="Winged helix-like DNA-binding domain superfamily/Winged helix DNA-binding domain"/>
    <property type="match status" value="1"/>
</dbReference>
<comment type="cofactor">
    <cofactor evidence="1">
        <name>pyridoxal 5'-phosphate</name>
        <dbReference type="ChEBI" id="CHEBI:597326"/>
    </cofactor>
</comment>
<evidence type="ECO:0000256" key="2">
    <source>
        <dbReference type="ARBA" id="ARBA00005384"/>
    </source>
</evidence>
<keyword evidence="6" id="KW-0238">DNA-binding</keyword>
<reference evidence="9 10" key="1">
    <citation type="submission" date="2019-05" db="EMBL/GenBank/DDBJ databases">
        <title>We sequenced the genome of Paenibacillus hemerocallicola KCTC 33185 for further insight into its adaptation and study the phylogeny of Paenibacillus.</title>
        <authorList>
            <person name="Narsing Rao M.P."/>
        </authorList>
    </citation>
    <scope>NUCLEOTIDE SEQUENCE [LARGE SCALE GENOMIC DNA]</scope>
    <source>
        <strain evidence="9 10">KCTC 33185</strain>
    </source>
</reference>
<dbReference type="SUPFAM" id="SSF46785">
    <property type="entry name" value="Winged helix' DNA-binding domain"/>
    <property type="match status" value="1"/>
</dbReference>
<evidence type="ECO:0000256" key="5">
    <source>
        <dbReference type="ARBA" id="ARBA00023015"/>
    </source>
</evidence>
<keyword evidence="4" id="KW-0663">Pyridoxal phosphate</keyword>
<dbReference type="InterPro" id="IPR051446">
    <property type="entry name" value="HTH_trans_reg/aminotransferase"/>
</dbReference>
<keyword evidence="7" id="KW-0804">Transcription</keyword>
<sequence>MADFHLPLNLYMERYPHKYTALYHALKDRIASGRLEYGSRLPSTRELGGLYKLSRGIVSQVYEMLASEGYVASEVGRGTYVAFRRDRLPAQEKQAAGDAACELSAWGRRVAGLPLRKPDEGPRPTVDFAVGYSDRASFPAEAWNRALYAQVRGMTDSSAIEVDKFAALGHMPLREAICRHLRRARGVEADPSSVAIVNGSMQAIALIAQLLVEPGQPVVVENPGYPGTLSAIAAAGGLPVAAAVDGQGIVPEQWDAKLVFVTPARQFPTGAVLSLDRRQRLLAWAYERGAIVVEDDYDSEFRHRGRPIEPLKVLDRHDRVVYIGTFTRTMMHHFRIGYAVLPDALREPFARARQLFEPHPTSILEQRALASFMNGGDYERHLRRMGRVYSRKFERMRGRLVGELPELFDPVPTDAGLHIFARWKRSAGQYEAFRRECRAYGVSWSDGTAYYAENGTASACFGFAHVSEREIDEGIARMKQAADRVFADQG</sequence>
<evidence type="ECO:0000313" key="9">
    <source>
        <dbReference type="EMBL" id="TNJ60478.1"/>
    </source>
</evidence>
<evidence type="ECO:0000256" key="4">
    <source>
        <dbReference type="ARBA" id="ARBA00022898"/>
    </source>
</evidence>
<evidence type="ECO:0000259" key="8">
    <source>
        <dbReference type="PROSITE" id="PS50949"/>
    </source>
</evidence>
<dbReference type="CDD" id="cd07377">
    <property type="entry name" value="WHTH_GntR"/>
    <property type="match status" value="1"/>
</dbReference>
<dbReference type="GO" id="GO:0003677">
    <property type="term" value="F:DNA binding"/>
    <property type="evidence" value="ECO:0007669"/>
    <property type="project" value="UniProtKB-KW"/>
</dbReference>
<proteinExistence type="inferred from homology"/>
<comment type="caution">
    <text evidence="9">The sequence shown here is derived from an EMBL/GenBank/DDBJ whole genome shotgun (WGS) entry which is preliminary data.</text>
</comment>
<dbReference type="GO" id="GO:0003700">
    <property type="term" value="F:DNA-binding transcription factor activity"/>
    <property type="evidence" value="ECO:0007669"/>
    <property type="project" value="InterPro"/>
</dbReference>
<dbReference type="InterPro" id="IPR004839">
    <property type="entry name" value="Aminotransferase_I/II_large"/>
</dbReference>
<dbReference type="InterPro" id="IPR036390">
    <property type="entry name" value="WH_DNA-bd_sf"/>
</dbReference>
<dbReference type="Proteomes" id="UP000307943">
    <property type="component" value="Unassembled WGS sequence"/>
</dbReference>
<feature type="domain" description="HTH gntR-type" evidence="8">
    <location>
        <begin position="16"/>
        <end position="84"/>
    </location>
</feature>
<evidence type="ECO:0000256" key="3">
    <source>
        <dbReference type="ARBA" id="ARBA00022576"/>
    </source>
</evidence>
<dbReference type="Pfam" id="PF00392">
    <property type="entry name" value="GntR"/>
    <property type="match status" value="1"/>
</dbReference>
<dbReference type="RefSeq" id="WP_139607045.1">
    <property type="nucleotide sequence ID" value="NZ_VDCQ01000083.1"/>
</dbReference>
<dbReference type="Gene3D" id="3.40.640.10">
    <property type="entry name" value="Type I PLP-dependent aspartate aminotransferase-like (Major domain)"/>
    <property type="match status" value="1"/>
</dbReference>
<dbReference type="OrthoDB" id="9808770at2"/>
<name>A0A5C4SX86_9BACL</name>
<evidence type="ECO:0000256" key="6">
    <source>
        <dbReference type="ARBA" id="ARBA00023125"/>
    </source>
</evidence>
<keyword evidence="3 9" id="KW-0032">Aminotransferase</keyword>
<dbReference type="PANTHER" id="PTHR46577">
    <property type="entry name" value="HTH-TYPE TRANSCRIPTIONAL REGULATORY PROTEIN GABR"/>
    <property type="match status" value="1"/>
</dbReference>
<dbReference type="PROSITE" id="PS50949">
    <property type="entry name" value="HTH_GNTR"/>
    <property type="match status" value="1"/>
</dbReference>
<comment type="similarity">
    <text evidence="2">In the C-terminal section; belongs to the class-I pyridoxal-phosphate-dependent aminotransferase family.</text>
</comment>
<keyword evidence="5" id="KW-0805">Transcription regulation</keyword>
<dbReference type="Pfam" id="PF00155">
    <property type="entry name" value="Aminotran_1_2"/>
    <property type="match status" value="1"/>
</dbReference>
<dbReference type="InterPro" id="IPR015424">
    <property type="entry name" value="PyrdxlP-dep_Trfase"/>
</dbReference>
<gene>
    <name evidence="9" type="ORF">FE784_35835</name>
</gene>
<dbReference type="GO" id="GO:0030170">
    <property type="term" value="F:pyridoxal phosphate binding"/>
    <property type="evidence" value="ECO:0007669"/>
    <property type="project" value="InterPro"/>
</dbReference>
<dbReference type="InterPro" id="IPR000524">
    <property type="entry name" value="Tscrpt_reg_HTH_GntR"/>
</dbReference>
<accession>A0A5C4SX86</accession>
<dbReference type="CDD" id="cd00609">
    <property type="entry name" value="AAT_like"/>
    <property type="match status" value="1"/>
</dbReference>
<dbReference type="EMBL" id="VDCQ01000083">
    <property type="protein sequence ID" value="TNJ60478.1"/>
    <property type="molecule type" value="Genomic_DNA"/>
</dbReference>
<keyword evidence="9" id="KW-0808">Transferase</keyword>
<dbReference type="AlphaFoldDB" id="A0A5C4SX86"/>
<dbReference type="SUPFAM" id="SSF53383">
    <property type="entry name" value="PLP-dependent transferases"/>
    <property type="match status" value="1"/>
</dbReference>